<dbReference type="EMBL" id="MFJA01000009">
    <property type="protein sequence ID" value="OGG04026.1"/>
    <property type="molecule type" value="Genomic_DNA"/>
</dbReference>
<gene>
    <name evidence="13" type="ORF">A2W14_00855</name>
</gene>
<evidence type="ECO:0000256" key="5">
    <source>
        <dbReference type="ARBA" id="ARBA00022490"/>
    </source>
</evidence>
<keyword evidence="9" id="KW-0648">Protein biosynthesis</keyword>
<evidence type="ECO:0000256" key="8">
    <source>
        <dbReference type="ARBA" id="ARBA00022840"/>
    </source>
</evidence>
<proteinExistence type="inferred from homology"/>
<evidence type="ECO:0000256" key="6">
    <source>
        <dbReference type="ARBA" id="ARBA00022598"/>
    </source>
</evidence>
<name>A0A1F5YV99_9BACT</name>
<dbReference type="GO" id="GO:0004824">
    <property type="term" value="F:lysine-tRNA ligase activity"/>
    <property type="evidence" value="ECO:0007669"/>
    <property type="project" value="UniProtKB-EC"/>
</dbReference>
<accession>A0A1F5YV99</accession>
<evidence type="ECO:0000256" key="11">
    <source>
        <dbReference type="ARBA" id="ARBA00030563"/>
    </source>
</evidence>
<dbReference type="GO" id="GO:0005524">
    <property type="term" value="F:ATP binding"/>
    <property type="evidence" value="ECO:0007669"/>
    <property type="project" value="UniProtKB-KW"/>
</dbReference>
<dbReference type="SUPFAM" id="SSF48163">
    <property type="entry name" value="An anticodon-binding domain of class I aminoacyl-tRNA synthetases"/>
    <property type="match status" value="1"/>
</dbReference>
<dbReference type="NCBIfam" id="TIGR00467">
    <property type="entry name" value="lysS_arch"/>
    <property type="match status" value="1"/>
</dbReference>
<dbReference type="PANTHER" id="PTHR37940:SF1">
    <property type="entry name" value="LYSINE--TRNA LIGASE"/>
    <property type="match status" value="1"/>
</dbReference>
<dbReference type="Gene3D" id="1.10.10.350">
    <property type="match status" value="1"/>
</dbReference>
<sequence length="597" mass="68153">MFWADRIAQNIIKSGKYTPFWVDDMFTPSGYAHMGSLRGPLIHDLVYQALIDAGEKAKYTYVFNDFDPIDGLPDELQERFSRYLGFPLRTAPSPEPGFDSFAQYFSTDFRSVLQKLGVKAEFLSSWDMYHQGKFNNVIKIALDNAEKIQDIYQKVSGSKKREKGWLPLQVICEKCGKLGTTRVYQWNGKTVKYICEPQMVKWATGCDHKGEISPYDGNGKLPWKVDWPAHWAVLGVTIEGAGKDHSSAGGSRDIAKALCEEVFHIRNPYNIPYEFFLIGGRKMSSSKGLGVTARNLTELLPAEIGRFLFSRTDYRQAIEFDPIDTMAIPDLFDEYDRCWTSFNKGVNDSFARTFELSQPQKVKKNKNLFIPRFRDVANYLQLPNVDLTQKFSELKSSNLSEQENKILKERTSYAKVWLNNYAPQEYRVQVIKEVPASVSTLTAAQKEYLKHVIEILTEKFTPEELQLALYNLAKENKIDPKLAFQSIYLPLLGKSHGPKAAWLILQENPEFIKKRFNEAINYKSAVAEKTYAFEILKRPELFSIDRKVKQRFSSINVGLAVIKNITVPASHAGLDKEISDFVSENKNLTTTDIGSYP</sequence>
<protein>
    <recommendedName>
        <fullName evidence="4">Lysine--tRNA ligase</fullName>
        <ecNumber evidence="3">6.1.1.6</ecNumber>
    </recommendedName>
    <alternativeName>
        <fullName evidence="11">Lysyl-tRNA synthetase</fullName>
    </alternativeName>
</protein>
<evidence type="ECO:0000256" key="10">
    <source>
        <dbReference type="ARBA" id="ARBA00023146"/>
    </source>
</evidence>
<comment type="similarity">
    <text evidence="2">Belongs to the class-I aminoacyl-tRNA synthetase family.</text>
</comment>
<dbReference type="SUPFAM" id="SSF52374">
    <property type="entry name" value="Nucleotidylyl transferase"/>
    <property type="match status" value="1"/>
</dbReference>
<evidence type="ECO:0000256" key="1">
    <source>
        <dbReference type="ARBA" id="ARBA00004496"/>
    </source>
</evidence>
<dbReference type="GO" id="GO:0006430">
    <property type="term" value="P:lysyl-tRNA aminoacylation"/>
    <property type="evidence" value="ECO:0007669"/>
    <property type="project" value="InterPro"/>
</dbReference>
<dbReference type="Gene3D" id="3.40.50.620">
    <property type="entry name" value="HUPs"/>
    <property type="match status" value="2"/>
</dbReference>
<evidence type="ECO:0000256" key="2">
    <source>
        <dbReference type="ARBA" id="ARBA00005594"/>
    </source>
</evidence>
<dbReference type="HAMAP" id="MF_00177">
    <property type="entry name" value="Lys_tRNA_synth_class1"/>
    <property type="match status" value="1"/>
</dbReference>
<evidence type="ECO:0000313" key="13">
    <source>
        <dbReference type="EMBL" id="OGG04026.1"/>
    </source>
</evidence>
<evidence type="ECO:0000256" key="4">
    <source>
        <dbReference type="ARBA" id="ARBA00015745"/>
    </source>
</evidence>
<dbReference type="Proteomes" id="UP000176665">
    <property type="component" value="Unassembled WGS sequence"/>
</dbReference>
<dbReference type="GO" id="GO:0005737">
    <property type="term" value="C:cytoplasm"/>
    <property type="evidence" value="ECO:0007669"/>
    <property type="project" value="UniProtKB-SubCell"/>
</dbReference>
<comment type="subcellular location">
    <subcellularLocation>
        <location evidence="1">Cytoplasm</location>
    </subcellularLocation>
</comment>
<dbReference type="AlphaFoldDB" id="A0A1F5YV99"/>
<dbReference type="Gene3D" id="1.10.10.770">
    <property type="match status" value="1"/>
</dbReference>
<dbReference type="InterPro" id="IPR020751">
    <property type="entry name" value="aa-tRNA-synth_I_codon-bd_sub2"/>
</dbReference>
<dbReference type="InterPro" id="IPR008925">
    <property type="entry name" value="aa_tRNA-synth_I_cd-bd_sf"/>
</dbReference>
<keyword evidence="6 13" id="KW-0436">Ligase</keyword>
<dbReference type="STRING" id="1798371.A2W14_00855"/>
<evidence type="ECO:0000256" key="3">
    <source>
        <dbReference type="ARBA" id="ARBA00013166"/>
    </source>
</evidence>
<dbReference type="Pfam" id="PF01921">
    <property type="entry name" value="tRNA-synt_1f"/>
    <property type="match status" value="1"/>
</dbReference>
<dbReference type="InterPro" id="IPR014729">
    <property type="entry name" value="Rossmann-like_a/b/a_fold"/>
</dbReference>
<dbReference type="EC" id="6.1.1.6" evidence="3"/>
<keyword evidence="5" id="KW-0963">Cytoplasm</keyword>
<evidence type="ECO:0000313" key="14">
    <source>
        <dbReference type="Proteomes" id="UP000176665"/>
    </source>
</evidence>
<dbReference type="PANTHER" id="PTHR37940">
    <property type="entry name" value="LYSINE--TRNA LIGASE"/>
    <property type="match status" value="1"/>
</dbReference>
<dbReference type="GO" id="GO:0000049">
    <property type="term" value="F:tRNA binding"/>
    <property type="evidence" value="ECO:0007669"/>
    <property type="project" value="InterPro"/>
</dbReference>
<dbReference type="InterPro" id="IPR002904">
    <property type="entry name" value="Lys-tRNA-ligase"/>
</dbReference>
<keyword evidence="8" id="KW-0067">ATP-binding</keyword>
<evidence type="ECO:0000256" key="12">
    <source>
        <dbReference type="ARBA" id="ARBA00048573"/>
    </source>
</evidence>
<evidence type="ECO:0000256" key="9">
    <source>
        <dbReference type="ARBA" id="ARBA00022917"/>
    </source>
</evidence>
<keyword evidence="10" id="KW-0030">Aminoacyl-tRNA synthetase</keyword>
<keyword evidence="7" id="KW-0547">Nucleotide-binding</keyword>
<feature type="non-terminal residue" evidence="13">
    <location>
        <position position="597"/>
    </location>
</feature>
<comment type="caution">
    <text evidence="13">The sequence shown here is derived from an EMBL/GenBank/DDBJ whole genome shotgun (WGS) entry which is preliminary data.</text>
</comment>
<comment type="catalytic activity">
    <reaction evidence="12">
        <text>tRNA(Lys) + L-lysine + ATP = L-lysyl-tRNA(Lys) + AMP + diphosphate</text>
        <dbReference type="Rhea" id="RHEA:20792"/>
        <dbReference type="Rhea" id="RHEA-COMP:9696"/>
        <dbReference type="Rhea" id="RHEA-COMP:9697"/>
        <dbReference type="ChEBI" id="CHEBI:30616"/>
        <dbReference type="ChEBI" id="CHEBI:32551"/>
        <dbReference type="ChEBI" id="CHEBI:33019"/>
        <dbReference type="ChEBI" id="CHEBI:78442"/>
        <dbReference type="ChEBI" id="CHEBI:78529"/>
        <dbReference type="ChEBI" id="CHEBI:456215"/>
        <dbReference type="EC" id="6.1.1.6"/>
    </reaction>
</comment>
<evidence type="ECO:0000256" key="7">
    <source>
        <dbReference type="ARBA" id="ARBA00022741"/>
    </source>
</evidence>
<organism evidence="13 14">
    <name type="scientific">Candidatus Gottesmanbacteria bacterium RBG_16_37_8</name>
    <dbReference type="NCBI Taxonomy" id="1798371"/>
    <lineage>
        <taxon>Bacteria</taxon>
        <taxon>Candidatus Gottesmaniibacteriota</taxon>
    </lineage>
</organism>
<reference evidence="13 14" key="1">
    <citation type="journal article" date="2016" name="Nat. Commun.">
        <title>Thousands of microbial genomes shed light on interconnected biogeochemical processes in an aquifer system.</title>
        <authorList>
            <person name="Anantharaman K."/>
            <person name="Brown C.T."/>
            <person name="Hug L.A."/>
            <person name="Sharon I."/>
            <person name="Castelle C.J."/>
            <person name="Probst A.J."/>
            <person name="Thomas B.C."/>
            <person name="Singh A."/>
            <person name="Wilkins M.J."/>
            <person name="Karaoz U."/>
            <person name="Brodie E.L."/>
            <person name="Williams K.H."/>
            <person name="Hubbard S.S."/>
            <person name="Banfield J.F."/>
        </authorList>
    </citation>
    <scope>NUCLEOTIDE SEQUENCE [LARGE SCALE GENOMIC DNA]</scope>
</reference>